<proteinExistence type="inferred from homology"/>
<organism evidence="3">
    <name type="scientific">Burkholderia pseudomultivorans</name>
    <dbReference type="NCBI Taxonomy" id="1207504"/>
    <lineage>
        <taxon>Bacteria</taxon>
        <taxon>Pseudomonadati</taxon>
        <taxon>Pseudomonadota</taxon>
        <taxon>Betaproteobacteria</taxon>
        <taxon>Burkholderiales</taxon>
        <taxon>Burkholderiaceae</taxon>
        <taxon>Burkholderia</taxon>
        <taxon>Burkholderia cepacia complex</taxon>
    </lineage>
</organism>
<sequence>MRPPPDDPAAFRFDAIKTSCAAEGRDLVITFGRVETDPKRADFSKVPGHVSFSIDVRSIEPDTLQHMEARVRERCAEISAKLGVGFDLGLKTHSKPAAMDAALRASLLDGAARYGIPATEITSGAGHDSAIFAGQGVPTAMIFVRNENGSHNPDEAMEMKDFAYALQLLEYGMICCF</sequence>
<dbReference type="SUPFAM" id="SSF53187">
    <property type="entry name" value="Zn-dependent exopeptidases"/>
    <property type="match status" value="1"/>
</dbReference>
<dbReference type="InterPro" id="IPR036264">
    <property type="entry name" value="Bact_exopeptidase_dim_dom"/>
</dbReference>
<dbReference type="Gene3D" id="3.30.70.360">
    <property type="match status" value="1"/>
</dbReference>
<evidence type="ECO:0000313" key="3">
    <source>
        <dbReference type="EMBL" id="KWF60983.1"/>
    </source>
</evidence>
<gene>
    <name evidence="3" type="ORF">WT57_02790</name>
</gene>
<evidence type="ECO:0000256" key="2">
    <source>
        <dbReference type="ARBA" id="ARBA00022801"/>
    </source>
</evidence>
<accession>A0A132EVX5</accession>
<dbReference type="PANTHER" id="PTHR32494:SF5">
    <property type="entry name" value="ALLANTOATE AMIDOHYDROLASE"/>
    <property type="match status" value="1"/>
</dbReference>
<comment type="caution">
    <text evidence="3">The sequence shown here is derived from an EMBL/GenBank/DDBJ whole genome shotgun (WGS) entry which is preliminary data.</text>
</comment>
<dbReference type="Gene3D" id="3.40.630.10">
    <property type="entry name" value="Zn peptidases"/>
    <property type="match status" value="1"/>
</dbReference>
<evidence type="ECO:0000256" key="1">
    <source>
        <dbReference type="ARBA" id="ARBA00006153"/>
    </source>
</evidence>
<dbReference type="Proteomes" id="UP000061512">
    <property type="component" value="Unassembled WGS sequence"/>
</dbReference>
<comment type="similarity">
    <text evidence="1">Belongs to the peptidase M20 family.</text>
</comment>
<keyword evidence="2" id="KW-0378">Hydrolase</keyword>
<dbReference type="AlphaFoldDB" id="A0A132EVX5"/>
<evidence type="ECO:0008006" key="4">
    <source>
        <dbReference type="Google" id="ProtNLM"/>
    </source>
</evidence>
<dbReference type="RefSeq" id="WP_060299948.1">
    <property type="nucleotide sequence ID" value="NZ_LPJX01000055.1"/>
</dbReference>
<protein>
    <recommendedName>
        <fullName evidence="4">Allantoate amidohydrolase</fullName>
    </recommendedName>
</protein>
<name>A0A132EVX5_9BURK</name>
<dbReference type="InterPro" id="IPR002933">
    <property type="entry name" value="Peptidase_M20"/>
</dbReference>
<dbReference type="Pfam" id="PF01546">
    <property type="entry name" value="Peptidase_M20"/>
    <property type="match status" value="1"/>
</dbReference>
<dbReference type="InterPro" id="IPR010158">
    <property type="entry name" value="Amidase_Cbmase"/>
</dbReference>
<dbReference type="GO" id="GO:0016813">
    <property type="term" value="F:hydrolase activity, acting on carbon-nitrogen (but not peptide) bonds, in linear amidines"/>
    <property type="evidence" value="ECO:0007669"/>
    <property type="project" value="InterPro"/>
</dbReference>
<reference evidence="3" key="1">
    <citation type="submission" date="2015-11" db="EMBL/GenBank/DDBJ databases">
        <title>Expanding the genomic diversity of Burkholderia species for the development of highly accurate diagnostics.</title>
        <authorList>
            <person name="Sahl J."/>
            <person name="Keim P."/>
            <person name="Wagner D."/>
        </authorList>
    </citation>
    <scope>NUCLEOTIDE SEQUENCE [LARGE SCALE GENOMIC DNA]</scope>
    <source>
        <strain evidence="3">MSMB574WGS</strain>
    </source>
</reference>
<dbReference type="PANTHER" id="PTHR32494">
    <property type="entry name" value="ALLANTOATE DEIMINASE-RELATED"/>
    <property type="match status" value="1"/>
</dbReference>
<dbReference type="EMBL" id="LPJX01000055">
    <property type="protein sequence ID" value="KWF60983.1"/>
    <property type="molecule type" value="Genomic_DNA"/>
</dbReference>
<dbReference type="SUPFAM" id="SSF55031">
    <property type="entry name" value="Bacterial exopeptidase dimerisation domain"/>
    <property type="match status" value="1"/>
</dbReference>